<comment type="caution">
    <text evidence="5">The sequence shown here is derived from an EMBL/GenBank/DDBJ whole genome shotgun (WGS) entry which is preliminary data.</text>
</comment>
<evidence type="ECO:0000259" key="4">
    <source>
        <dbReference type="PROSITE" id="PS50987"/>
    </source>
</evidence>
<name>A0A7J3V2D5_9CREN</name>
<keyword evidence="2" id="KW-0238">DNA-binding</keyword>
<sequence>MELPNDRINELRASVLKALCDPVRLKIIYALKDGERCVCELIPLLRRSQSTISKDLDMLYRSGILGRRTEGKKTIYWVSGEGVFRILEEVDRIAMRSISDLAKTFSQSERAM</sequence>
<dbReference type="EMBL" id="DRVT01000069">
    <property type="protein sequence ID" value="HHI49680.1"/>
    <property type="molecule type" value="Genomic_DNA"/>
</dbReference>
<evidence type="ECO:0000313" key="5">
    <source>
        <dbReference type="EMBL" id="HHI49680.1"/>
    </source>
</evidence>
<gene>
    <name evidence="5" type="ORF">ENL91_05865</name>
</gene>
<feature type="domain" description="HTH arsR-type" evidence="4">
    <location>
        <begin position="4"/>
        <end position="98"/>
    </location>
</feature>
<dbReference type="GO" id="GO:0003677">
    <property type="term" value="F:DNA binding"/>
    <property type="evidence" value="ECO:0007669"/>
    <property type="project" value="UniProtKB-KW"/>
</dbReference>
<proteinExistence type="predicted"/>
<evidence type="ECO:0000256" key="1">
    <source>
        <dbReference type="ARBA" id="ARBA00023015"/>
    </source>
</evidence>
<dbReference type="Pfam" id="PF01022">
    <property type="entry name" value="HTH_5"/>
    <property type="match status" value="1"/>
</dbReference>
<dbReference type="PANTHER" id="PTHR33154:SF33">
    <property type="entry name" value="TRANSCRIPTIONAL REPRESSOR SDPR"/>
    <property type="match status" value="1"/>
</dbReference>
<dbReference type="Gene3D" id="1.10.10.10">
    <property type="entry name" value="Winged helix-like DNA-binding domain superfamily/Winged helix DNA-binding domain"/>
    <property type="match status" value="1"/>
</dbReference>
<dbReference type="SMART" id="SM00418">
    <property type="entry name" value="HTH_ARSR"/>
    <property type="match status" value="1"/>
</dbReference>
<accession>A0A7J3V2D5</accession>
<dbReference type="CDD" id="cd00090">
    <property type="entry name" value="HTH_ARSR"/>
    <property type="match status" value="1"/>
</dbReference>
<dbReference type="SUPFAM" id="SSF46785">
    <property type="entry name" value="Winged helix' DNA-binding domain"/>
    <property type="match status" value="1"/>
</dbReference>
<evidence type="ECO:0000256" key="2">
    <source>
        <dbReference type="ARBA" id="ARBA00023125"/>
    </source>
</evidence>
<dbReference type="InterPro" id="IPR011991">
    <property type="entry name" value="ArsR-like_HTH"/>
</dbReference>
<reference evidence="5" key="1">
    <citation type="journal article" date="2020" name="mSystems">
        <title>Genome- and Community-Level Interaction Insights into Carbon Utilization and Element Cycling Functions of Hydrothermarchaeota in Hydrothermal Sediment.</title>
        <authorList>
            <person name="Zhou Z."/>
            <person name="Liu Y."/>
            <person name="Xu W."/>
            <person name="Pan J."/>
            <person name="Luo Z.H."/>
            <person name="Li M."/>
        </authorList>
    </citation>
    <scope>NUCLEOTIDE SEQUENCE [LARGE SCALE GENOMIC DNA]</scope>
    <source>
        <strain evidence="5">SpSt-1038</strain>
    </source>
</reference>
<dbReference type="InterPro" id="IPR051081">
    <property type="entry name" value="HTH_MetalResp_TranReg"/>
</dbReference>
<dbReference type="PRINTS" id="PR00778">
    <property type="entry name" value="HTHARSR"/>
</dbReference>
<keyword evidence="3" id="KW-0804">Transcription</keyword>
<protein>
    <submittedName>
        <fullName evidence="5">ArsR family transcriptional regulator</fullName>
    </submittedName>
</protein>
<dbReference type="GO" id="GO:0003700">
    <property type="term" value="F:DNA-binding transcription factor activity"/>
    <property type="evidence" value="ECO:0007669"/>
    <property type="project" value="InterPro"/>
</dbReference>
<dbReference type="InterPro" id="IPR036388">
    <property type="entry name" value="WH-like_DNA-bd_sf"/>
</dbReference>
<dbReference type="InterPro" id="IPR036390">
    <property type="entry name" value="WH_DNA-bd_sf"/>
</dbReference>
<organism evidence="5">
    <name type="scientific">Candidatus Methanosuratincola petrocarbonis</name>
    <name type="common">ex Vanwonterghem et al. 2016</name>
    <dbReference type="NCBI Taxonomy" id="1867261"/>
    <lineage>
        <taxon>Archaea</taxon>
        <taxon>Thermoproteota</taxon>
        <taxon>Methanosuratincolia</taxon>
        <taxon>Candidatus Methanomethylicales</taxon>
        <taxon>Candidatus Methanomethylicaceae</taxon>
        <taxon>Candidatus Methanosuratincola (ex Vanwonterghem et al. 2016)</taxon>
    </lineage>
</organism>
<dbReference type="InterPro" id="IPR001845">
    <property type="entry name" value="HTH_ArsR_DNA-bd_dom"/>
</dbReference>
<dbReference type="PROSITE" id="PS50987">
    <property type="entry name" value="HTH_ARSR_2"/>
    <property type="match status" value="1"/>
</dbReference>
<evidence type="ECO:0000256" key="3">
    <source>
        <dbReference type="ARBA" id="ARBA00023163"/>
    </source>
</evidence>
<dbReference type="AlphaFoldDB" id="A0A7J3V2D5"/>
<dbReference type="NCBIfam" id="NF033788">
    <property type="entry name" value="HTH_metalloreg"/>
    <property type="match status" value="1"/>
</dbReference>
<keyword evidence="1" id="KW-0805">Transcription regulation</keyword>
<dbReference type="PANTHER" id="PTHR33154">
    <property type="entry name" value="TRANSCRIPTIONAL REGULATOR, ARSR FAMILY"/>
    <property type="match status" value="1"/>
</dbReference>